<dbReference type="GO" id="GO:0000976">
    <property type="term" value="F:transcription cis-regulatory region binding"/>
    <property type="evidence" value="ECO:0007669"/>
    <property type="project" value="TreeGrafter"/>
</dbReference>
<proteinExistence type="predicted"/>
<dbReference type="InterPro" id="IPR050109">
    <property type="entry name" value="HTH-type_TetR-like_transc_reg"/>
</dbReference>
<name>A0A2W5NEH4_9SPHN</name>
<dbReference type="GO" id="GO:0003700">
    <property type="term" value="F:DNA-binding transcription factor activity"/>
    <property type="evidence" value="ECO:0007669"/>
    <property type="project" value="TreeGrafter"/>
</dbReference>
<dbReference type="PANTHER" id="PTHR30055:SF234">
    <property type="entry name" value="HTH-TYPE TRANSCRIPTIONAL REGULATOR BETI"/>
    <property type="match status" value="1"/>
</dbReference>
<evidence type="ECO:0000256" key="3">
    <source>
        <dbReference type="ARBA" id="ARBA00023163"/>
    </source>
</evidence>
<evidence type="ECO:0000256" key="2">
    <source>
        <dbReference type="ARBA" id="ARBA00023125"/>
    </source>
</evidence>
<protein>
    <submittedName>
        <fullName evidence="6">TetR/AcrR family transcriptional regulator</fullName>
    </submittedName>
</protein>
<organism evidence="6 7">
    <name type="scientific">Novosphingobium pentaromativorans</name>
    <dbReference type="NCBI Taxonomy" id="205844"/>
    <lineage>
        <taxon>Bacteria</taxon>
        <taxon>Pseudomonadati</taxon>
        <taxon>Pseudomonadota</taxon>
        <taxon>Alphaproteobacteria</taxon>
        <taxon>Sphingomonadales</taxon>
        <taxon>Sphingomonadaceae</taxon>
        <taxon>Novosphingobium</taxon>
    </lineage>
</organism>
<keyword evidence="3" id="KW-0804">Transcription</keyword>
<comment type="caution">
    <text evidence="6">The sequence shown here is derived from an EMBL/GenBank/DDBJ whole genome shotgun (WGS) entry which is preliminary data.</text>
</comment>
<dbReference type="PRINTS" id="PR00455">
    <property type="entry name" value="HTHTETR"/>
</dbReference>
<keyword evidence="2 4" id="KW-0238">DNA-binding</keyword>
<keyword evidence="1" id="KW-0805">Transcription regulation</keyword>
<evidence type="ECO:0000313" key="6">
    <source>
        <dbReference type="EMBL" id="PZQ51872.1"/>
    </source>
</evidence>
<dbReference type="InterPro" id="IPR001647">
    <property type="entry name" value="HTH_TetR"/>
</dbReference>
<dbReference type="Proteomes" id="UP000249082">
    <property type="component" value="Unassembled WGS sequence"/>
</dbReference>
<dbReference type="PANTHER" id="PTHR30055">
    <property type="entry name" value="HTH-TYPE TRANSCRIPTIONAL REGULATOR RUTR"/>
    <property type="match status" value="1"/>
</dbReference>
<evidence type="ECO:0000256" key="4">
    <source>
        <dbReference type="PROSITE-ProRule" id="PRU00335"/>
    </source>
</evidence>
<gene>
    <name evidence="6" type="ORF">DI555_20140</name>
</gene>
<dbReference type="Pfam" id="PF00440">
    <property type="entry name" value="TetR_N"/>
    <property type="match status" value="1"/>
</dbReference>
<feature type="domain" description="HTH tetR-type" evidence="5">
    <location>
        <begin position="11"/>
        <end position="71"/>
    </location>
</feature>
<evidence type="ECO:0000313" key="7">
    <source>
        <dbReference type="Proteomes" id="UP000249082"/>
    </source>
</evidence>
<evidence type="ECO:0000259" key="5">
    <source>
        <dbReference type="PROSITE" id="PS50977"/>
    </source>
</evidence>
<feature type="DNA-binding region" description="H-T-H motif" evidence="4">
    <location>
        <begin position="34"/>
        <end position="53"/>
    </location>
</feature>
<accession>A0A2W5NEH4</accession>
<reference evidence="6 7" key="1">
    <citation type="submission" date="2017-08" db="EMBL/GenBank/DDBJ databases">
        <title>Infants hospitalized years apart are colonized by the same room-sourced microbial strains.</title>
        <authorList>
            <person name="Brooks B."/>
            <person name="Olm M.R."/>
            <person name="Firek B.A."/>
            <person name="Baker R."/>
            <person name="Thomas B.C."/>
            <person name="Morowitz M.J."/>
            <person name="Banfield J.F."/>
        </authorList>
    </citation>
    <scope>NUCLEOTIDE SEQUENCE [LARGE SCALE GENOMIC DNA]</scope>
    <source>
        <strain evidence="6">S2_005_002_R2_33</strain>
    </source>
</reference>
<evidence type="ECO:0000256" key="1">
    <source>
        <dbReference type="ARBA" id="ARBA00023015"/>
    </source>
</evidence>
<sequence length="189" mass="21041">MTRLTRSESQALTRLRLLKSARELFRRDGYAITSLDRIAEAAGYSKGAVYSNFPGKEAIFLAVLEAETGENLRDLLARLEMALDLPEIVDILAEWADERSQFGGWSLTILEHARVARGKDSLRRQEEIVRGQWHKLGAWLLARFPEADVEPEVLGALLFEIAFAPALTFVAAPSAGDLVRLALPPLLTR</sequence>
<dbReference type="AlphaFoldDB" id="A0A2W5NEH4"/>
<dbReference type="PROSITE" id="PS50977">
    <property type="entry name" value="HTH_TETR_2"/>
    <property type="match status" value="1"/>
</dbReference>
<dbReference type="Gene3D" id="1.10.357.10">
    <property type="entry name" value="Tetracycline Repressor, domain 2"/>
    <property type="match status" value="1"/>
</dbReference>
<dbReference type="EMBL" id="QFPX01000023">
    <property type="protein sequence ID" value="PZQ51872.1"/>
    <property type="molecule type" value="Genomic_DNA"/>
</dbReference>
<dbReference type="SUPFAM" id="SSF46689">
    <property type="entry name" value="Homeodomain-like"/>
    <property type="match status" value="1"/>
</dbReference>
<dbReference type="InterPro" id="IPR009057">
    <property type="entry name" value="Homeodomain-like_sf"/>
</dbReference>